<sequence length="225" mass="25131">MLRLLSTLTAAKNEYTSHNLSQKLLESCHFTNDQLLFQKLWQENQAALMNNLTTSTCPTSSNNTQPMNTAAATTSPVELNNIGHENTIKSAAQCTLTYPRGEYPGNPLPRLEHVTSRSHDNTLTFDHQNTMMQENLVPSSDFFTSPESYGSFGVGLGNDEPLTEMCNHNSQRSSRFDYSSVLPTPLSSPGTATFVNGDGCTEEKKERHYYTNMMEFFENSSCFDV</sequence>
<organism evidence="1 2">
    <name type="scientific">Cuscuta epithymum</name>
    <dbReference type="NCBI Taxonomy" id="186058"/>
    <lineage>
        <taxon>Eukaryota</taxon>
        <taxon>Viridiplantae</taxon>
        <taxon>Streptophyta</taxon>
        <taxon>Embryophyta</taxon>
        <taxon>Tracheophyta</taxon>
        <taxon>Spermatophyta</taxon>
        <taxon>Magnoliopsida</taxon>
        <taxon>eudicotyledons</taxon>
        <taxon>Gunneridae</taxon>
        <taxon>Pentapetalae</taxon>
        <taxon>asterids</taxon>
        <taxon>lamiids</taxon>
        <taxon>Solanales</taxon>
        <taxon>Convolvulaceae</taxon>
        <taxon>Cuscuteae</taxon>
        <taxon>Cuscuta</taxon>
        <taxon>Cuscuta subgen. Cuscuta</taxon>
    </lineage>
</organism>
<protein>
    <submittedName>
        <fullName evidence="1">Uncharacterized protein</fullName>
    </submittedName>
</protein>
<dbReference type="Proteomes" id="UP001152523">
    <property type="component" value="Unassembled WGS sequence"/>
</dbReference>
<dbReference type="AlphaFoldDB" id="A0AAV0FKB9"/>
<evidence type="ECO:0000313" key="1">
    <source>
        <dbReference type="EMBL" id="CAH9135737.1"/>
    </source>
</evidence>
<dbReference type="EMBL" id="CAMAPF010000991">
    <property type="protein sequence ID" value="CAH9135737.1"/>
    <property type="molecule type" value="Genomic_DNA"/>
</dbReference>
<keyword evidence="2" id="KW-1185">Reference proteome</keyword>
<gene>
    <name evidence="1" type="ORF">CEPIT_LOCUS34746</name>
</gene>
<accession>A0AAV0FKB9</accession>
<name>A0AAV0FKB9_9ASTE</name>
<evidence type="ECO:0000313" key="2">
    <source>
        <dbReference type="Proteomes" id="UP001152523"/>
    </source>
</evidence>
<reference evidence="1" key="1">
    <citation type="submission" date="2022-07" db="EMBL/GenBank/DDBJ databases">
        <authorList>
            <person name="Macas J."/>
            <person name="Novak P."/>
            <person name="Neumann P."/>
        </authorList>
    </citation>
    <scope>NUCLEOTIDE SEQUENCE</scope>
</reference>
<proteinExistence type="predicted"/>
<comment type="caution">
    <text evidence="1">The sequence shown here is derived from an EMBL/GenBank/DDBJ whole genome shotgun (WGS) entry which is preliminary data.</text>
</comment>